<dbReference type="EMBL" id="CP010401">
    <property type="protein sequence ID" value="ALE03471.1"/>
    <property type="molecule type" value="Genomic_DNA"/>
</dbReference>
<accession>A0A0M3T2U8</accession>
<dbReference type="OrthoDB" id="9801906at2"/>
<dbReference type="AlphaFoldDB" id="A0A0M3T2U8"/>
<protein>
    <recommendedName>
        <fullName evidence="3">DUF2093 domain-containing protein</fullName>
    </recommendedName>
</protein>
<proteinExistence type="predicted"/>
<dbReference type="PATRIC" id="fig|1318743.3.peg.670"/>
<evidence type="ECO:0008006" key="3">
    <source>
        <dbReference type="Google" id="ProtNLM"/>
    </source>
</evidence>
<gene>
    <name evidence="1" type="ORF">PU02_0657</name>
</gene>
<dbReference type="InterPro" id="IPR018661">
    <property type="entry name" value="DUF2093"/>
</dbReference>
<dbReference type="STRING" id="1318743.PU02_0657"/>
<dbReference type="RefSeq" id="WP_071628362.1">
    <property type="nucleotide sequence ID" value="NZ_CP010401.1"/>
</dbReference>
<reference evidence="1 2" key="1">
    <citation type="journal article" date="2015" name="Genome Announc.">
        <title>Complete Genome Sequence of Bartonella ancashensis Strain 20.00, Isolated from the Blood of a Patient with Verruga Peruana.</title>
        <authorList>
            <person name="Hang J."/>
            <person name="Mullins K.E."/>
            <person name="Clifford R.J."/>
            <person name="Onmus-Leone F."/>
            <person name="Yang Y."/>
            <person name="Jiang J."/>
            <person name="Leguia M."/>
            <person name="Kasper M.R."/>
            <person name="Maguina C."/>
            <person name="Lesho E.P."/>
            <person name="Jarman R.G."/>
            <person name="Richards A.L."/>
            <person name="Blazes D."/>
        </authorList>
    </citation>
    <scope>NUCLEOTIDE SEQUENCE [LARGE SCALE GENOMIC DNA]</scope>
    <source>
        <strain evidence="1 2">20.00</strain>
    </source>
</reference>
<sequence length="79" mass="9373">MFSSDEREAIISYSSNEYKIIKYGTYTVCAVSKQKIPLDDLKYWNHHRQEAYASCELSYHRELECNPHLRQLLSKSQNN</sequence>
<dbReference type="Pfam" id="PF09866">
    <property type="entry name" value="DUF2093"/>
    <property type="match status" value="1"/>
</dbReference>
<keyword evidence="2" id="KW-1185">Reference proteome</keyword>
<dbReference type="KEGG" id="banc:PU02_0657"/>
<organism evidence="1 2">
    <name type="scientific">Bartonella ancashensis</name>
    <dbReference type="NCBI Taxonomy" id="1318743"/>
    <lineage>
        <taxon>Bacteria</taxon>
        <taxon>Pseudomonadati</taxon>
        <taxon>Pseudomonadota</taxon>
        <taxon>Alphaproteobacteria</taxon>
        <taxon>Hyphomicrobiales</taxon>
        <taxon>Bartonellaceae</taxon>
        <taxon>Bartonella</taxon>
    </lineage>
</organism>
<evidence type="ECO:0000313" key="1">
    <source>
        <dbReference type="EMBL" id="ALE03471.1"/>
    </source>
</evidence>
<dbReference type="Proteomes" id="UP000057213">
    <property type="component" value="Chromosome"/>
</dbReference>
<evidence type="ECO:0000313" key="2">
    <source>
        <dbReference type="Proteomes" id="UP000057213"/>
    </source>
</evidence>
<name>A0A0M3T2U8_9HYPH</name>